<dbReference type="InterPro" id="IPR001077">
    <property type="entry name" value="COMT_C"/>
</dbReference>
<dbReference type="AlphaFoldDB" id="A0A1I6GYV6"/>
<dbReference type="PANTHER" id="PTHR43712">
    <property type="entry name" value="PUTATIVE (AFU_ORTHOLOGUE AFUA_4G14580)-RELATED"/>
    <property type="match status" value="1"/>
</dbReference>
<proteinExistence type="predicted"/>
<dbReference type="GO" id="GO:0032259">
    <property type="term" value="P:methylation"/>
    <property type="evidence" value="ECO:0007669"/>
    <property type="project" value="UniProtKB-KW"/>
</dbReference>
<dbReference type="SUPFAM" id="SSF46785">
    <property type="entry name" value="Winged helix' DNA-binding domain"/>
    <property type="match status" value="1"/>
</dbReference>
<keyword evidence="2" id="KW-0808">Transferase</keyword>
<dbReference type="CDD" id="cd02440">
    <property type="entry name" value="AdoMet_MTases"/>
    <property type="match status" value="1"/>
</dbReference>
<keyword evidence="7" id="KW-1185">Reference proteome</keyword>
<keyword evidence="3" id="KW-0949">S-adenosyl-L-methionine</keyword>
<reference evidence="7" key="1">
    <citation type="submission" date="2016-10" db="EMBL/GenBank/DDBJ databases">
        <authorList>
            <person name="Varghese N."/>
            <person name="Submissions S."/>
        </authorList>
    </citation>
    <scope>NUCLEOTIDE SEQUENCE [LARGE SCALE GENOMIC DNA]</scope>
    <source>
        <strain evidence="7">CGMCC 1.7736</strain>
    </source>
</reference>
<evidence type="ECO:0000313" key="6">
    <source>
        <dbReference type="EMBL" id="SFR47383.1"/>
    </source>
</evidence>
<dbReference type="EMBL" id="FOYT01000001">
    <property type="protein sequence ID" value="SFR47383.1"/>
    <property type="molecule type" value="Genomic_DNA"/>
</dbReference>
<dbReference type="InterPro" id="IPR036388">
    <property type="entry name" value="WH-like_DNA-bd_sf"/>
</dbReference>
<dbReference type="InterPro" id="IPR016461">
    <property type="entry name" value="COMT-like"/>
</dbReference>
<evidence type="ECO:0000259" key="4">
    <source>
        <dbReference type="Pfam" id="PF00891"/>
    </source>
</evidence>
<dbReference type="GO" id="GO:0046983">
    <property type="term" value="F:protein dimerization activity"/>
    <property type="evidence" value="ECO:0007669"/>
    <property type="project" value="InterPro"/>
</dbReference>
<dbReference type="InterPro" id="IPR029063">
    <property type="entry name" value="SAM-dependent_MTases_sf"/>
</dbReference>
<evidence type="ECO:0000313" key="7">
    <source>
        <dbReference type="Proteomes" id="UP000198531"/>
    </source>
</evidence>
<dbReference type="Pfam" id="PF08100">
    <property type="entry name" value="Dimerisation"/>
    <property type="match status" value="1"/>
</dbReference>
<evidence type="ECO:0000256" key="1">
    <source>
        <dbReference type="ARBA" id="ARBA00022603"/>
    </source>
</evidence>
<dbReference type="PROSITE" id="PS51683">
    <property type="entry name" value="SAM_OMT_II"/>
    <property type="match status" value="1"/>
</dbReference>
<dbReference type="Proteomes" id="UP000198531">
    <property type="component" value="Unassembled WGS sequence"/>
</dbReference>
<dbReference type="Gene3D" id="3.40.50.150">
    <property type="entry name" value="Vaccinia Virus protein VP39"/>
    <property type="match status" value="1"/>
</dbReference>
<name>A0A1I6GYV6_9EURY</name>
<dbReference type="SUPFAM" id="SSF53335">
    <property type="entry name" value="S-adenosyl-L-methionine-dependent methyltransferases"/>
    <property type="match status" value="1"/>
</dbReference>
<feature type="domain" description="O-methyltransferase C-terminal" evidence="4">
    <location>
        <begin position="139"/>
        <end position="329"/>
    </location>
</feature>
<dbReference type="InterPro" id="IPR012967">
    <property type="entry name" value="COMT_dimerisation"/>
</dbReference>
<dbReference type="Gene3D" id="1.10.10.10">
    <property type="entry name" value="Winged helix-like DNA-binding domain superfamily/Winged helix DNA-binding domain"/>
    <property type="match status" value="1"/>
</dbReference>
<dbReference type="PANTHER" id="PTHR43712:SF2">
    <property type="entry name" value="O-METHYLTRANSFERASE CICE"/>
    <property type="match status" value="1"/>
</dbReference>
<feature type="domain" description="O-methyltransferase dimerisation" evidence="5">
    <location>
        <begin position="27"/>
        <end position="100"/>
    </location>
</feature>
<protein>
    <submittedName>
        <fullName evidence="6">Dimerisation domain-containing protein</fullName>
    </submittedName>
</protein>
<sequence>MPVNPNFLERLVLFRLNKAPAPMLDLFGAASFEAVSLALDLGLFETLADAETPLTAAALADRIDAHPDGIATLCDFLVTEGYLAASDGSYRLTGMTEKWLLTTSETNMGPWLTFWNELVFPFWERELETAVVEGEPSQSIYEWFDEEPARWETAQAGFRATASLLVDDVTDAVSVPDGNARLVDVGGGHGLYTIELCRRHPNLTATIFDLPGAVETLGDEVPAEVADRVRTRAGDYLTDDLGDGYDVALLFNVVHAHDPAENTALFERVADSLAPNGRIVLLDQWEGSGRTPVSRAGLRFVALTYLTTLDATVYTHEEVTSWLREAGFEDITRRSVGPVAGQALVEATKR</sequence>
<dbReference type="GO" id="GO:0008171">
    <property type="term" value="F:O-methyltransferase activity"/>
    <property type="evidence" value="ECO:0007669"/>
    <property type="project" value="InterPro"/>
</dbReference>
<keyword evidence="1" id="KW-0489">Methyltransferase</keyword>
<dbReference type="InterPro" id="IPR036390">
    <property type="entry name" value="WH_DNA-bd_sf"/>
</dbReference>
<dbReference type="Pfam" id="PF00891">
    <property type="entry name" value="Methyltransf_2"/>
    <property type="match status" value="1"/>
</dbReference>
<dbReference type="STRING" id="553469.SAMN04487947_1846"/>
<gene>
    <name evidence="6" type="ORF">SAMN04487947_1846</name>
</gene>
<evidence type="ECO:0000256" key="3">
    <source>
        <dbReference type="ARBA" id="ARBA00022691"/>
    </source>
</evidence>
<dbReference type="PIRSF" id="PIRSF005739">
    <property type="entry name" value="O-mtase"/>
    <property type="match status" value="1"/>
</dbReference>
<evidence type="ECO:0000259" key="5">
    <source>
        <dbReference type="Pfam" id="PF08100"/>
    </source>
</evidence>
<dbReference type="OrthoDB" id="146767at2157"/>
<dbReference type="RefSeq" id="WP_177232567.1">
    <property type="nucleotide sequence ID" value="NZ_FOYT01000001.1"/>
</dbReference>
<organism evidence="6 7">
    <name type="scientific">Halogeometricum rufum</name>
    <dbReference type="NCBI Taxonomy" id="553469"/>
    <lineage>
        <taxon>Archaea</taxon>
        <taxon>Methanobacteriati</taxon>
        <taxon>Methanobacteriota</taxon>
        <taxon>Stenosarchaea group</taxon>
        <taxon>Halobacteria</taxon>
        <taxon>Halobacteriales</taxon>
        <taxon>Haloferacaceae</taxon>
        <taxon>Halogeometricum</taxon>
    </lineage>
</organism>
<evidence type="ECO:0000256" key="2">
    <source>
        <dbReference type="ARBA" id="ARBA00022679"/>
    </source>
</evidence>
<accession>A0A1I6GYV6</accession>